<dbReference type="Proteomes" id="UP001500767">
    <property type="component" value="Unassembled WGS sequence"/>
</dbReference>
<evidence type="ECO:0000313" key="1">
    <source>
        <dbReference type="EMBL" id="GAA3569270.1"/>
    </source>
</evidence>
<proteinExistence type="predicted"/>
<dbReference type="EMBL" id="BAAAYR010000004">
    <property type="protein sequence ID" value="GAA3569270.1"/>
    <property type="molecule type" value="Genomic_DNA"/>
</dbReference>
<protein>
    <recommendedName>
        <fullName evidence="3">DUF1905 domain-containing protein</fullName>
    </recommendedName>
</protein>
<keyword evidence="2" id="KW-1185">Reference proteome</keyword>
<dbReference type="Pfam" id="PF08922">
    <property type="entry name" value="DUF1905"/>
    <property type="match status" value="1"/>
</dbReference>
<dbReference type="InterPro" id="IPR037079">
    <property type="entry name" value="AF2212/PG0164-like_sf"/>
</dbReference>
<gene>
    <name evidence="1" type="ORF">GCM10022197_26990</name>
</gene>
<comment type="caution">
    <text evidence="1">The sequence shown here is derived from an EMBL/GenBank/DDBJ whole genome shotgun (WGS) entry which is preliminary data.</text>
</comment>
<sequence length="155" mass="16336">MSDASSRFRAVVRLEPKTATGIEVPAEVLAGLDGGARPAVVVTVGGHTYRTTVGSMGGRAMIPLSAENRAAAGVQAGDEVDVEVALDLAPWTVEVPEDLAALLSADSAARATFDTLAPGQRKEWVRWVTEAKRAETRADRVVKTIEALAAGRRTR</sequence>
<dbReference type="RefSeq" id="WP_204913172.1">
    <property type="nucleotide sequence ID" value="NZ_BAAAYR010000004.1"/>
</dbReference>
<reference evidence="2" key="1">
    <citation type="journal article" date="2019" name="Int. J. Syst. Evol. Microbiol.">
        <title>The Global Catalogue of Microorganisms (GCM) 10K type strain sequencing project: providing services to taxonomists for standard genome sequencing and annotation.</title>
        <authorList>
            <consortium name="The Broad Institute Genomics Platform"/>
            <consortium name="The Broad Institute Genome Sequencing Center for Infectious Disease"/>
            <person name="Wu L."/>
            <person name="Ma J."/>
        </authorList>
    </citation>
    <scope>NUCLEOTIDE SEQUENCE [LARGE SCALE GENOMIC DNA]</scope>
    <source>
        <strain evidence="2">JCM 16540</strain>
    </source>
</reference>
<dbReference type="SUPFAM" id="SSF141694">
    <property type="entry name" value="AF2212/PG0164-like"/>
    <property type="match status" value="1"/>
</dbReference>
<dbReference type="InterPro" id="IPR015018">
    <property type="entry name" value="DUF1905"/>
</dbReference>
<organism evidence="1 2">
    <name type="scientific">Microlunatus spumicola</name>
    <dbReference type="NCBI Taxonomy" id="81499"/>
    <lineage>
        <taxon>Bacteria</taxon>
        <taxon>Bacillati</taxon>
        <taxon>Actinomycetota</taxon>
        <taxon>Actinomycetes</taxon>
        <taxon>Propionibacteriales</taxon>
        <taxon>Propionibacteriaceae</taxon>
        <taxon>Microlunatus</taxon>
    </lineage>
</organism>
<dbReference type="Gene3D" id="2.40.30.100">
    <property type="entry name" value="AF2212/PG0164-like"/>
    <property type="match status" value="1"/>
</dbReference>
<evidence type="ECO:0008006" key="3">
    <source>
        <dbReference type="Google" id="ProtNLM"/>
    </source>
</evidence>
<dbReference type="Pfam" id="PF13376">
    <property type="entry name" value="OmdA"/>
    <property type="match status" value="1"/>
</dbReference>
<name>A0ABP6XMI2_9ACTN</name>
<evidence type="ECO:0000313" key="2">
    <source>
        <dbReference type="Proteomes" id="UP001500767"/>
    </source>
</evidence>
<accession>A0ABP6XMI2</accession>